<comment type="caution">
    <text evidence="4">The sequence shown here is derived from an EMBL/GenBank/DDBJ whole genome shotgun (WGS) entry which is preliminary data.</text>
</comment>
<protein>
    <recommendedName>
        <fullName evidence="3">Cytoskeleton protein RodZ-like C-terminal domain-containing protein</fullName>
    </recommendedName>
</protein>
<reference evidence="4" key="1">
    <citation type="submission" date="2021-02" db="EMBL/GenBank/DDBJ databases">
        <title>Genome sequence of Rhodospirillales sp. strain TMPK1 isolated from soil.</title>
        <authorList>
            <person name="Nakai R."/>
            <person name="Kusada H."/>
            <person name="Tamaki H."/>
        </authorList>
    </citation>
    <scope>NUCLEOTIDE SEQUENCE</scope>
    <source>
        <strain evidence="4">TMPK1</strain>
    </source>
</reference>
<evidence type="ECO:0000259" key="3">
    <source>
        <dbReference type="Pfam" id="PF13464"/>
    </source>
</evidence>
<accession>A0A8S8XGX6</accession>
<evidence type="ECO:0000313" key="5">
    <source>
        <dbReference type="Proteomes" id="UP000681075"/>
    </source>
</evidence>
<organism evidence="4 5">
    <name type="scientific">Roseiterribacter gracilis</name>
    <dbReference type="NCBI Taxonomy" id="2812848"/>
    <lineage>
        <taxon>Bacteria</taxon>
        <taxon>Pseudomonadati</taxon>
        <taxon>Pseudomonadota</taxon>
        <taxon>Alphaproteobacteria</taxon>
        <taxon>Rhodospirillales</taxon>
        <taxon>Roseiterribacteraceae</taxon>
        <taxon>Roseiterribacter</taxon>
    </lineage>
</organism>
<feature type="transmembrane region" description="Helical" evidence="2">
    <location>
        <begin position="130"/>
        <end position="148"/>
    </location>
</feature>
<dbReference type="RefSeq" id="WP_420244679.1">
    <property type="nucleotide sequence ID" value="NZ_BOPV01000001.1"/>
</dbReference>
<dbReference type="Proteomes" id="UP000681075">
    <property type="component" value="Unassembled WGS sequence"/>
</dbReference>
<dbReference type="EMBL" id="BOPV01000001">
    <property type="protein sequence ID" value="GIL41261.1"/>
    <property type="molecule type" value="Genomic_DNA"/>
</dbReference>
<evidence type="ECO:0000313" key="4">
    <source>
        <dbReference type="EMBL" id="GIL41261.1"/>
    </source>
</evidence>
<dbReference type="Pfam" id="PF13464">
    <property type="entry name" value="RodZ_C"/>
    <property type="match status" value="1"/>
</dbReference>
<keyword evidence="5" id="KW-1185">Reference proteome</keyword>
<dbReference type="AlphaFoldDB" id="A0A8S8XGX6"/>
<dbReference type="InterPro" id="IPR010982">
    <property type="entry name" value="Lambda_DNA-bd_dom_sf"/>
</dbReference>
<feature type="domain" description="Cytoskeleton protein RodZ-like C-terminal" evidence="3">
    <location>
        <begin position="292"/>
        <end position="357"/>
    </location>
</feature>
<feature type="region of interest" description="Disordered" evidence="1">
    <location>
        <begin position="228"/>
        <end position="250"/>
    </location>
</feature>
<dbReference type="Gene3D" id="1.10.260.40">
    <property type="entry name" value="lambda repressor-like DNA-binding domains"/>
    <property type="match status" value="1"/>
</dbReference>
<keyword evidence="2" id="KW-1133">Transmembrane helix</keyword>
<dbReference type="GO" id="GO:0003677">
    <property type="term" value="F:DNA binding"/>
    <property type="evidence" value="ECO:0007669"/>
    <property type="project" value="InterPro"/>
</dbReference>
<name>A0A8S8XGX6_9PROT</name>
<dbReference type="Pfam" id="PF13413">
    <property type="entry name" value="HTH_25"/>
    <property type="match status" value="1"/>
</dbReference>
<proteinExistence type="predicted"/>
<evidence type="ECO:0000256" key="1">
    <source>
        <dbReference type="SAM" id="MobiDB-lite"/>
    </source>
</evidence>
<keyword evidence="2" id="KW-0472">Membrane</keyword>
<dbReference type="InterPro" id="IPR050400">
    <property type="entry name" value="Bact_Cytoskel_RodZ"/>
</dbReference>
<gene>
    <name evidence="4" type="ORF">TMPK1_34980</name>
</gene>
<dbReference type="PANTHER" id="PTHR34475:SF1">
    <property type="entry name" value="CYTOSKELETON PROTEIN RODZ"/>
    <property type="match status" value="1"/>
</dbReference>
<dbReference type="InterPro" id="IPR025194">
    <property type="entry name" value="RodZ-like_C"/>
</dbReference>
<dbReference type="PANTHER" id="PTHR34475">
    <property type="match status" value="1"/>
</dbReference>
<sequence>MADRTSKRLQLQVVQADAETPAADGAPAAPRTVSEILRAGREARGLSIHDVADAVRIRAVNLQAIEDAAFDRLPGAAYAIGFVRSYAEFLGFPGEQMVQRFKAEAAHAATKPKLIFPVAIRERRAPTGGLLLLGVLLAAAIYGGWWWLRATDRHVADLVPPLPERLARLVGNDRPAETQPTPPIAPMVQVPAASSGPVAIADPTLPVVNPQPVMRSTPTVSAQLVMKPAEPSEGEAPTPDPVPGAAPTPASTLSAAEAAGAAIPVPTLIKPDAPVLAPGTYGAEPAKSRVAVRAAKESWVQVRDGTGQPVFTRVLKAGEIYYAPSEPGFSMTVGNAGGIEVLVDGKETRSLGAVGQVLKSVSLDPARLQSRVPAPN</sequence>
<keyword evidence="2" id="KW-0812">Transmembrane</keyword>
<evidence type="ECO:0000256" key="2">
    <source>
        <dbReference type="SAM" id="Phobius"/>
    </source>
</evidence>